<dbReference type="STRING" id="1408250.Q760_15595"/>
<gene>
    <name evidence="1" type="ORF">Q760_15595</name>
</gene>
<keyword evidence="2" id="KW-1185">Reference proteome</keyword>
<dbReference type="AlphaFoldDB" id="A0A0A0B7D7"/>
<dbReference type="InterPro" id="IPR023393">
    <property type="entry name" value="START-like_dom_sf"/>
</dbReference>
<dbReference type="OrthoDB" id="4824262at2"/>
<comment type="caution">
    <text evidence="1">The sequence shown here is derived from an EMBL/GenBank/DDBJ whole genome shotgun (WGS) entry which is preliminary data.</text>
</comment>
<dbReference type="EMBL" id="AXNT01000067">
    <property type="protein sequence ID" value="KGM02072.1"/>
    <property type="molecule type" value="Genomic_DNA"/>
</dbReference>
<dbReference type="Proteomes" id="UP000029833">
    <property type="component" value="Unassembled WGS sequence"/>
</dbReference>
<dbReference type="SUPFAM" id="SSF55961">
    <property type="entry name" value="Bet v1-like"/>
    <property type="match status" value="2"/>
</dbReference>
<dbReference type="RefSeq" id="WP_034630076.1">
    <property type="nucleotide sequence ID" value="NZ_AXNT01000067.1"/>
</dbReference>
<evidence type="ECO:0008006" key="3">
    <source>
        <dbReference type="Google" id="ProtNLM"/>
    </source>
</evidence>
<protein>
    <recommendedName>
        <fullName evidence="3">Polyketide cyclase / dehydrase and lipid transport</fullName>
    </recommendedName>
</protein>
<organism evidence="1 2">
    <name type="scientific">Cellulomonas cellasea DSM 20118</name>
    <dbReference type="NCBI Taxonomy" id="1408250"/>
    <lineage>
        <taxon>Bacteria</taxon>
        <taxon>Bacillati</taxon>
        <taxon>Actinomycetota</taxon>
        <taxon>Actinomycetes</taxon>
        <taxon>Micrococcales</taxon>
        <taxon>Cellulomonadaceae</taxon>
        <taxon>Cellulomonas</taxon>
    </lineage>
</organism>
<sequence>MDAQRSWSPGGLLLRARAHLDAVRDEARRELDEKVRTDTHPRLTTVTAVARRVLAAPAADVWALLPDVPLDAAVPSFVVPGTPVGEVGEVRCVLRWRRDGALVGTLHELLAVVPGHTRVQLERREPQVLVTTTTVDPLPDGSCRVAVWFAFQAARRGADAARTRAEVVPRRQLALLADRLAGAPAVPPVLEPHDESDLDGHELMVSTTVPATPEAVWAAVRPAEQARLDVADPDAVTFTVPGTPAGEIGEQICVVATWRPSVREVAVLEVIAQDPGRSFAVRSLSAPHLLAQAVVLEAVPGGTEVTVVVSLQEHAPVLAREAARSWHAAEAYLARIRDAVRSSAAGGASGA</sequence>
<accession>A0A0A0B7D7</accession>
<proteinExistence type="predicted"/>
<evidence type="ECO:0000313" key="1">
    <source>
        <dbReference type="EMBL" id="KGM02072.1"/>
    </source>
</evidence>
<evidence type="ECO:0000313" key="2">
    <source>
        <dbReference type="Proteomes" id="UP000029833"/>
    </source>
</evidence>
<name>A0A0A0B7D7_9CELL</name>
<reference evidence="1 2" key="1">
    <citation type="submission" date="2013-10" db="EMBL/GenBank/DDBJ databases">
        <authorList>
            <person name="Wang G."/>
            <person name="Zhuang W."/>
        </authorList>
    </citation>
    <scope>NUCLEOTIDE SEQUENCE [LARGE SCALE GENOMIC DNA]</scope>
    <source>
        <strain evidence="1 2">DSM 20118</strain>
    </source>
</reference>
<dbReference type="Gene3D" id="3.30.530.20">
    <property type="match status" value="2"/>
</dbReference>